<feature type="transmembrane region" description="Helical" evidence="12">
    <location>
        <begin position="50"/>
        <end position="68"/>
    </location>
</feature>
<evidence type="ECO:0000256" key="6">
    <source>
        <dbReference type="ARBA" id="ARBA00022882"/>
    </source>
</evidence>
<dbReference type="Gene3D" id="1.20.120.350">
    <property type="entry name" value="Voltage-gated potassium channels. Chain C"/>
    <property type="match status" value="1"/>
</dbReference>
<dbReference type="InterPro" id="IPR005821">
    <property type="entry name" value="Ion_trans_dom"/>
</dbReference>
<keyword evidence="3" id="KW-0633">Potassium transport</keyword>
<feature type="non-terminal residue" evidence="14">
    <location>
        <position position="1"/>
    </location>
</feature>
<evidence type="ECO:0000256" key="7">
    <source>
        <dbReference type="ARBA" id="ARBA00022958"/>
    </source>
</evidence>
<evidence type="ECO:0000256" key="2">
    <source>
        <dbReference type="ARBA" id="ARBA00022448"/>
    </source>
</evidence>
<evidence type="ECO:0000256" key="8">
    <source>
        <dbReference type="ARBA" id="ARBA00022989"/>
    </source>
</evidence>
<keyword evidence="10 12" id="KW-0472">Membrane</keyword>
<comment type="caution">
    <text evidence="14">The sequence shown here is derived from an EMBL/GenBank/DDBJ whole genome shotgun (WGS) entry which is preliminary data.</text>
</comment>
<keyword evidence="4 12" id="KW-0812">Transmembrane</keyword>
<keyword evidence="2" id="KW-0813">Transport</keyword>
<dbReference type="SUPFAM" id="SSF81324">
    <property type="entry name" value="Voltage-gated potassium channels"/>
    <property type="match status" value="1"/>
</dbReference>
<dbReference type="PRINTS" id="PR00169">
    <property type="entry name" value="KCHANNEL"/>
</dbReference>
<organism evidence="14 15">
    <name type="scientific">Marmota monax</name>
    <name type="common">Woodchuck</name>
    <dbReference type="NCBI Taxonomy" id="9995"/>
    <lineage>
        <taxon>Eukaryota</taxon>
        <taxon>Metazoa</taxon>
        <taxon>Chordata</taxon>
        <taxon>Craniata</taxon>
        <taxon>Vertebrata</taxon>
        <taxon>Euteleostomi</taxon>
        <taxon>Mammalia</taxon>
        <taxon>Eutheria</taxon>
        <taxon>Euarchontoglires</taxon>
        <taxon>Glires</taxon>
        <taxon>Rodentia</taxon>
        <taxon>Sciuromorpha</taxon>
        <taxon>Sciuridae</taxon>
        <taxon>Xerinae</taxon>
        <taxon>Marmotini</taxon>
        <taxon>Marmota</taxon>
    </lineage>
</organism>
<protein>
    <recommendedName>
        <fullName evidence="13">Ion transport domain-containing protein</fullName>
    </recommendedName>
</protein>
<evidence type="ECO:0000256" key="9">
    <source>
        <dbReference type="ARBA" id="ARBA00023065"/>
    </source>
</evidence>
<dbReference type="PANTHER" id="PTHR11537:SF38">
    <property type="entry name" value="POTASSIUM VOLTAGE-GATED CHANNEL SUBFAMILY V MEMBER 1"/>
    <property type="match status" value="1"/>
</dbReference>
<comment type="subcellular location">
    <subcellularLocation>
        <location evidence="1">Membrane</location>
        <topology evidence="1">Multi-pass membrane protein</topology>
    </subcellularLocation>
</comment>
<evidence type="ECO:0000256" key="5">
    <source>
        <dbReference type="ARBA" id="ARBA00022826"/>
    </source>
</evidence>
<gene>
    <name evidence="14" type="ORF">MONAX_5E023269</name>
</gene>
<dbReference type="GO" id="GO:0005249">
    <property type="term" value="F:voltage-gated potassium channel activity"/>
    <property type="evidence" value="ECO:0007669"/>
    <property type="project" value="InterPro"/>
</dbReference>
<evidence type="ECO:0000256" key="12">
    <source>
        <dbReference type="SAM" id="Phobius"/>
    </source>
</evidence>
<evidence type="ECO:0000256" key="4">
    <source>
        <dbReference type="ARBA" id="ARBA00022692"/>
    </source>
</evidence>
<evidence type="ECO:0000256" key="10">
    <source>
        <dbReference type="ARBA" id="ARBA00023136"/>
    </source>
</evidence>
<keyword evidence="11" id="KW-0407">Ion channel</keyword>
<keyword evidence="6" id="KW-0851">Voltage-gated channel</keyword>
<evidence type="ECO:0000256" key="1">
    <source>
        <dbReference type="ARBA" id="ARBA00004141"/>
    </source>
</evidence>
<dbReference type="PANTHER" id="PTHR11537">
    <property type="entry name" value="VOLTAGE-GATED POTASSIUM CHANNEL"/>
    <property type="match status" value="1"/>
</dbReference>
<keyword evidence="9" id="KW-0406">Ion transport</keyword>
<evidence type="ECO:0000313" key="14">
    <source>
        <dbReference type="EMBL" id="VTJ90248.1"/>
    </source>
</evidence>
<proteinExistence type="predicted"/>
<dbReference type="EMBL" id="CABDUW010004282">
    <property type="protein sequence ID" value="VTJ90248.1"/>
    <property type="molecule type" value="Genomic_DNA"/>
</dbReference>
<dbReference type="GO" id="GO:0001508">
    <property type="term" value="P:action potential"/>
    <property type="evidence" value="ECO:0007669"/>
    <property type="project" value="TreeGrafter"/>
</dbReference>
<keyword evidence="5" id="KW-0631">Potassium channel</keyword>
<keyword evidence="15" id="KW-1185">Reference proteome</keyword>
<keyword evidence="7" id="KW-0630">Potassium</keyword>
<reference evidence="14" key="1">
    <citation type="submission" date="2019-04" db="EMBL/GenBank/DDBJ databases">
        <authorList>
            <person name="Alioto T."/>
            <person name="Alioto T."/>
        </authorList>
    </citation>
    <scope>NUCLEOTIDE SEQUENCE [LARGE SCALE GENOMIC DNA]</scope>
</reference>
<feature type="transmembrane region" description="Helical" evidence="12">
    <location>
        <begin position="17"/>
        <end position="38"/>
    </location>
</feature>
<keyword evidence="8 12" id="KW-1133">Transmembrane helix</keyword>
<name>A0A5E4D876_MARMO</name>
<feature type="non-terminal residue" evidence="14">
    <location>
        <position position="118"/>
    </location>
</feature>
<sequence length="118" mass="13420">KLWNILEKPGSSTAARIFGVISIIFVAVSIVNMALMSAELSWLNLQLLEILEYVCISWFTGEFVLRFLCVRDRCRFLRKVPNIIDLLAILPFYITLLVESLSGSQTTQELENVGRIVQ</sequence>
<feature type="domain" description="Ion transport" evidence="13">
    <location>
        <begin position="16"/>
        <end position="103"/>
    </location>
</feature>
<accession>A0A5E4D876</accession>
<dbReference type="GO" id="GO:0008076">
    <property type="term" value="C:voltage-gated potassium channel complex"/>
    <property type="evidence" value="ECO:0007669"/>
    <property type="project" value="InterPro"/>
</dbReference>
<evidence type="ECO:0000313" key="15">
    <source>
        <dbReference type="Proteomes" id="UP000335636"/>
    </source>
</evidence>
<evidence type="ECO:0000259" key="13">
    <source>
        <dbReference type="Pfam" id="PF00520"/>
    </source>
</evidence>
<dbReference type="Pfam" id="PF00520">
    <property type="entry name" value="Ion_trans"/>
    <property type="match status" value="1"/>
</dbReference>
<dbReference type="Proteomes" id="UP000335636">
    <property type="component" value="Unassembled WGS sequence"/>
</dbReference>
<dbReference type="InterPro" id="IPR028325">
    <property type="entry name" value="VG_K_chnl"/>
</dbReference>
<dbReference type="AlphaFoldDB" id="A0A5E4D876"/>
<evidence type="ECO:0000256" key="3">
    <source>
        <dbReference type="ARBA" id="ARBA00022538"/>
    </source>
</evidence>
<evidence type="ECO:0000256" key="11">
    <source>
        <dbReference type="ARBA" id="ARBA00023303"/>
    </source>
</evidence>
<dbReference type="InterPro" id="IPR027359">
    <property type="entry name" value="Volt_channel_dom_sf"/>
</dbReference>